<feature type="non-terminal residue" evidence="2">
    <location>
        <position position="66"/>
    </location>
</feature>
<keyword evidence="3" id="KW-1185">Reference proteome</keyword>
<organism evidence="2 3">
    <name type="scientific">Hebeloma cylindrosporum</name>
    <dbReference type="NCBI Taxonomy" id="76867"/>
    <lineage>
        <taxon>Eukaryota</taxon>
        <taxon>Fungi</taxon>
        <taxon>Dikarya</taxon>
        <taxon>Basidiomycota</taxon>
        <taxon>Agaricomycotina</taxon>
        <taxon>Agaricomycetes</taxon>
        <taxon>Agaricomycetidae</taxon>
        <taxon>Agaricales</taxon>
        <taxon>Agaricineae</taxon>
        <taxon>Hymenogastraceae</taxon>
        <taxon>Hebeloma</taxon>
    </lineage>
</organism>
<evidence type="ECO:0000313" key="3">
    <source>
        <dbReference type="Proteomes" id="UP000053424"/>
    </source>
</evidence>
<accession>A0A0C3CXH5</accession>
<name>A0A0C3CXH5_HEBCY</name>
<feature type="region of interest" description="Disordered" evidence="1">
    <location>
        <begin position="17"/>
        <end position="39"/>
    </location>
</feature>
<proteinExistence type="predicted"/>
<evidence type="ECO:0000256" key="1">
    <source>
        <dbReference type="SAM" id="MobiDB-lite"/>
    </source>
</evidence>
<dbReference type="HOGENOM" id="CLU_2838096_0_0_1"/>
<protein>
    <submittedName>
        <fullName evidence="2">Uncharacterized protein</fullName>
    </submittedName>
</protein>
<gene>
    <name evidence="2" type="ORF">M413DRAFT_437751</name>
</gene>
<sequence>MSDTDDEMEITRLLPFFNPSPQFATPNPTSAAKTKSHPAPQIRANLSGAFATDLPTSLPYIAAVHL</sequence>
<dbReference type="Proteomes" id="UP000053424">
    <property type="component" value="Unassembled WGS sequence"/>
</dbReference>
<evidence type="ECO:0000313" key="2">
    <source>
        <dbReference type="EMBL" id="KIM48526.1"/>
    </source>
</evidence>
<feature type="compositionally biased region" description="Polar residues" evidence="1">
    <location>
        <begin position="19"/>
        <end position="33"/>
    </location>
</feature>
<dbReference type="EMBL" id="KN831768">
    <property type="protein sequence ID" value="KIM48526.1"/>
    <property type="molecule type" value="Genomic_DNA"/>
</dbReference>
<reference evidence="3" key="2">
    <citation type="submission" date="2015-01" db="EMBL/GenBank/DDBJ databases">
        <title>Evolutionary Origins and Diversification of the Mycorrhizal Mutualists.</title>
        <authorList>
            <consortium name="DOE Joint Genome Institute"/>
            <consortium name="Mycorrhizal Genomics Consortium"/>
            <person name="Kohler A."/>
            <person name="Kuo A."/>
            <person name="Nagy L.G."/>
            <person name="Floudas D."/>
            <person name="Copeland A."/>
            <person name="Barry K.W."/>
            <person name="Cichocki N."/>
            <person name="Veneault-Fourrey C."/>
            <person name="LaButti K."/>
            <person name="Lindquist E.A."/>
            <person name="Lipzen A."/>
            <person name="Lundell T."/>
            <person name="Morin E."/>
            <person name="Murat C."/>
            <person name="Riley R."/>
            <person name="Ohm R."/>
            <person name="Sun H."/>
            <person name="Tunlid A."/>
            <person name="Henrissat B."/>
            <person name="Grigoriev I.V."/>
            <person name="Hibbett D.S."/>
            <person name="Martin F."/>
        </authorList>
    </citation>
    <scope>NUCLEOTIDE SEQUENCE [LARGE SCALE GENOMIC DNA]</scope>
    <source>
        <strain evidence="3">h7</strain>
    </source>
</reference>
<dbReference type="AlphaFoldDB" id="A0A0C3CXH5"/>
<reference evidence="2 3" key="1">
    <citation type="submission" date="2014-04" db="EMBL/GenBank/DDBJ databases">
        <authorList>
            <consortium name="DOE Joint Genome Institute"/>
            <person name="Kuo A."/>
            <person name="Gay G."/>
            <person name="Dore J."/>
            <person name="Kohler A."/>
            <person name="Nagy L.G."/>
            <person name="Floudas D."/>
            <person name="Copeland A."/>
            <person name="Barry K.W."/>
            <person name="Cichocki N."/>
            <person name="Veneault-Fourrey C."/>
            <person name="LaButti K."/>
            <person name="Lindquist E.A."/>
            <person name="Lipzen A."/>
            <person name="Lundell T."/>
            <person name="Morin E."/>
            <person name="Murat C."/>
            <person name="Sun H."/>
            <person name="Tunlid A."/>
            <person name="Henrissat B."/>
            <person name="Grigoriev I.V."/>
            <person name="Hibbett D.S."/>
            <person name="Martin F."/>
            <person name="Nordberg H.P."/>
            <person name="Cantor M.N."/>
            <person name="Hua S.X."/>
        </authorList>
    </citation>
    <scope>NUCLEOTIDE SEQUENCE [LARGE SCALE GENOMIC DNA]</scope>
    <source>
        <strain evidence="3">h7</strain>
    </source>
</reference>